<dbReference type="OrthoDB" id="1738414at2759"/>
<dbReference type="PANTHER" id="PTHR45865">
    <property type="entry name" value="E3 UBIQUITIN-PROTEIN LIGASE SHPRH FAMILY MEMBER"/>
    <property type="match status" value="1"/>
</dbReference>
<organism evidence="1 2">
    <name type="scientific">Striga asiatica</name>
    <name type="common">Asiatic witchweed</name>
    <name type="synonym">Buchnera asiatica</name>
    <dbReference type="NCBI Taxonomy" id="4170"/>
    <lineage>
        <taxon>Eukaryota</taxon>
        <taxon>Viridiplantae</taxon>
        <taxon>Streptophyta</taxon>
        <taxon>Embryophyta</taxon>
        <taxon>Tracheophyta</taxon>
        <taxon>Spermatophyta</taxon>
        <taxon>Magnoliopsida</taxon>
        <taxon>eudicotyledons</taxon>
        <taxon>Gunneridae</taxon>
        <taxon>Pentapetalae</taxon>
        <taxon>asterids</taxon>
        <taxon>lamiids</taxon>
        <taxon>Lamiales</taxon>
        <taxon>Orobanchaceae</taxon>
        <taxon>Buchnereae</taxon>
        <taxon>Striga</taxon>
    </lineage>
</organism>
<evidence type="ECO:0000313" key="2">
    <source>
        <dbReference type="Proteomes" id="UP000325081"/>
    </source>
</evidence>
<feature type="non-terminal residue" evidence="1">
    <location>
        <position position="1"/>
    </location>
</feature>
<dbReference type="EMBL" id="BKCP01004738">
    <property type="protein sequence ID" value="GER33479.1"/>
    <property type="molecule type" value="Genomic_DNA"/>
</dbReference>
<feature type="non-terminal residue" evidence="1">
    <location>
        <position position="303"/>
    </location>
</feature>
<evidence type="ECO:0000313" key="1">
    <source>
        <dbReference type="EMBL" id="GER33479.1"/>
    </source>
</evidence>
<protein>
    <submittedName>
        <fullName evidence="1">Snf2 histone linker phd ring helicase</fullName>
    </submittedName>
</protein>
<proteinExistence type="predicted"/>
<keyword evidence="1" id="KW-0547">Nucleotide-binding</keyword>
<sequence>HNNSTTFKLVWMLWKSREGTLTLLDRLLEIDRAMENPREEDIALVRYCKKCNCNYDGPARTHCELDEMFQVSILLSLHISSLYDIYTISSQQKKKSALNQFFWNLSREDKSSSLSAEHKDDGKKRDAGEKVAVRYCIIDLLCRSLLRPGSLGILEKERMLTARKQLDLLEALRKEYAVARSLAIAQAQVFRAHDELMMATSRLRLRENEDDKSIDASSSEELDIASVENSSKKFIALGSLSRIKGQLRYLKDLVQSNQHSKSEIPITLSVSEATLPSANGRSIIRVDSVSCPVCQEKLGSQKM</sequence>
<reference evidence="2" key="1">
    <citation type="journal article" date="2019" name="Curr. Biol.">
        <title>Genome Sequence of Striga asiatica Provides Insight into the Evolution of Plant Parasitism.</title>
        <authorList>
            <person name="Yoshida S."/>
            <person name="Kim S."/>
            <person name="Wafula E.K."/>
            <person name="Tanskanen J."/>
            <person name="Kim Y.M."/>
            <person name="Honaas L."/>
            <person name="Yang Z."/>
            <person name="Spallek T."/>
            <person name="Conn C.E."/>
            <person name="Ichihashi Y."/>
            <person name="Cheong K."/>
            <person name="Cui S."/>
            <person name="Der J.P."/>
            <person name="Gundlach H."/>
            <person name="Jiao Y."/>
            <person name="Hori C."/>
            <person name="Ishida J.K."/>
            <person name="Kasahara H."/>
            <person name="Kiba T."/>
            <person name="Kim M.S."/>
            <person name="Koo N."/>
            <person name="Laohavisit A."/>
            <person name="Lee Y.H."/>
            <person name="Lumba S."/>
            <person name="McCourt P."/>
            <person name="Mortimer J.C."/>
            <person name="Mutuku J.M."/>
            <person name="Nomura T."/>
            <person name="Sasaki-Sekimoto Y."/>
            <person name="Seto Y."/>
            <person name="Wang Y."/>
            <person name="Wakatake T."/>
            <person name="Sakakibara H."/>
            <person name="Demura T."/>
            <person name="Yamaguchi S."/>
            <person name="Yoneyama K."/>
            <person name="Manabe R.I."/>
            <person name="Nelson D.C."/>
            <person name="Schulman A.H."/>
            <person name="Timko M.P."/>
            <person name="dePamphilis C.W."/>
            <person name="Choi D."/>
            <person name="Shirasu K."/>
        </authorList>
    </citation>
    <scope>NUCLEOTIDE SEQUENCE [LARGE SCALE GENOMIC DNA]</scope>
    <source>
        <strain evidence="2">cv. UVA1</strain>
    </source>
</reference>
<comment type="caution">
    <text evidence="1">The sequence shown here is derived from an EMBL/GenBank/DDBJ whole genome shotgun (WGS) entry which is preliminary data.</text>
</comment>
<name>A0A5A7PL44_STRAF</name>
<dbReference type="InterPro" id="IPR052583">
    <property type="entry name" value="ATP-helicase/E3_Ub-Ligase"/>
</dbReference>
<dbReference type="PANTHER" id="PTHR45865:SF1">
    <property type="entry name" value="E3 UBIQUITIN-PROTEIN LIGASE SHPRH"/>
    <property type="match status" value="1"/>
</dbReference>
<dbReference type="Proteomes" id="UP000325081">
    <property type="component" value="Unassembled WGS sequence"/>
</dbReference>
<dbReference type="GO" id="GO:0004386">
    <property type="term" value="F:helicase activity"/>
    <property type="evidence" value="ECO:0007669"/>
    <property type="project" value="UniProtKB-KW"/>
</dbReference>
<keyword evidence="1" id="KW-0067">ATP-binding</keyword>
<dbReference type="AlphaFoldDB" id="A0A5A7PL44"/>
<keyword evidence="1" id="KW-0347">Helicase</keyword>
<accession>A0A5A7PL44</accession>
<keyword evidence="2" id="KW-1185">Reference proteome</keyword>
<gene>
    <name evidence="1" type="ORF">STAS_09618</name>
</gene>
<keyword evidence="1" id="KW-0378">Hydrolase</keyword>